<organism evidence="2 3">
    <name type="scientific">Kipferlia bialata</name>
    <dbReference type="NCBI Taxonomy" id="797122"/>
    <lineage>
        <taxon>Eukaryota</taxon>
        <taxon>Metamonada</taxon>
        <taxon>Carpediemonas-like organisms</taxon>
        <taxon>Kipferlia</taxon>
    </lineage>
</organism>
<comment type="caution">
    <text evidence="2">The sequence shown here is derived from an EMBL/GenBank/DDBJ whole genome shotgun (WGS) entry which is preliminary data.</text>
</comment>
<accession>A0A9K3D7P3</accession>
<name>A0A9K3D7P3_9EUKA</name>
<protein>
    <submittedName>
        <fullName evidence="2">Uncharacterized protein</fullName>
    </submittedName>
</protein>
<sequence length="157" mass="17506">SVSGDWLVVASLNLLYLYGLTETDWEEGYPYQIIYHSLYDTELGTESTSDTSPHDRWFLHGHRHPPVPVYLSVSIDSTLERVFLGSSESDTLLVYGLQTYTPAAWELVDRLDVPSPAAYDSACPFYSNASPKMAIYGDTLVVACHDSLLWYSVSTGV</sequence>
<feature type="chain" id="PRO_5039895580" evidence="1">
    <location>
        <begin position="24"/>
        <end position="157"/>
    </location>
</feature>
<evidence type="ECO:0000313" key="2">
    <source>
        <dbReference type="EMBL" id="GIQ89752.1"/>
    </source>
</evidence>
<evidence type="ECO:0000313" key="3">
    <source>
        <dbReference type="Proteomes" id="UP000265618"/>
    </source>
</evidence>
<feature type="non-terminal residue" evidence="2">
    <location>
        <position position="1"/>
    </location>
</feature>
<reference evidence="2 3" key="1">
    <citation type="journal article" date="2018" name="PLoS ONE">
        <title>The draft genome of Kipferlia bialata reveals reductive genome evolution in fornicate parasites.</title>
        <authorList>
            <person name="Tanifuji G."/>
            <person name="Takabayashi S."/>
            <person name="Kume K."/>
            <person name="Takagi M."/>
            <person name="Nakayama T."/>
            <person name="Kamikawa R."/>
            <person name="Inagaki Y."/>
            <person name="Hashimoto T."/>
        </authorList>
    </citation>
    <scope>NUCLEOTIDE SEQUENCE [LARGE SCALE GENOMIC DNA]</scope>
    <source>
        <strain evidence="2">NY0173</strain>
    </source>
</reference>
<proteinExistence type="predicted"/>
<dbReference type="AlphaFoldDB" id="A0A9K3D7P3"/>
<gene>
    <name evidence="2" type="ORF">KIPB_012310</name>
</gene>
<evidence type="ECO:0000256" key="1">
    <source>
        <dbReference type="SAM" id="SignalP"/>
    </source>
</evidence>
<dbReference type="EMBL" id="BDIP01005389">
    <property type="protein sequence ID" value="GIQ89752.1"/>
    <property type="molecule type" value="Genomic_DNA"/>
</dbReference>
<feature type="signal peptide" evidence="1">
    <location>
        <begin position="1"/>
        <end position="23"/>
    </location>
</feature>
<keyword evidence="1" id="KW-0732">Signal</keyword>
<keyword evidence="3" id="KW-1185">Reference proteome</keyword>
<dbReference type="Proteomes" id="UP000265618">
    <property type="component" value="Unassembled WGS sequence"/>
</dbReference>